<reference evidence="1" key="2">
    <citation type="submission" date="2015-06" db="UniProtKB">
        <authorList>
            <consortium name="EnsemblPlants"/>
        </authorList>
    </citation>
    <scope>IDENTIFICATION</scope>
    <source>
        <strain evidence="1">DM1-3 516 R44</strain>
    </source>
</reference>
<dbReference type="EnsemblPlants" id="PGSC0003DMT400096650">
    <property type="protein sequence ID" value="PGSC0003DMT400096650"/>
    <property type="gene ID" value="PGSC0003DMG400046221"/>
</dbReference>
<proteinExistence type="predicted"/>
<reference evidence="2" key="1">
    <citation type="journal article" date="2011" name="Nature">
        <title>Genome sequence and analysis of the tuber crop potato.</title>
        <authorList>
            <consortium name="The Potato Genome Sequencing Consortium"/>
        </authorList>
    </citation>
    <scope>NUCLEOTIDE SEQUENCE [LARGE SCALE GENOMIC DNA]</scope>
    <source>
        <strain evidence="2">cv. DM1-3 516 R44</strain>
    </source>
</reference>
<dbReference type="HOGENOM" id="CLU_2324819_0_0_1"/>
<organism evidence="1 2">
    <name type="scientific">Solanum tuberosum</name>
    <name type="common">Potato</name>
    <dbReference type="NCBI Taxonomy" id="4113"/>
    <lineage>
        <taxon>Eukaryota</taxon>
        <taxon>Viridiplantae</taxon>
        <taxon>Streptophyta</taxon>
        <taxon>Embryophyta</taxon>
        <taxon>Tracheophyta</taxon>
        <taxon>Spermatophyta</taxon>
        <taxon>Magnoliopsida</taxon>
        <taxon>eudicotyledons</taxon>
        <taxon>Gunneridae</taxon>
        <taxon>Pentapetalae</taxon>
        <taxon>asterids</taxon>
        <taxon>lamiids</taxon>
        <taxon>Solanales</taxon>
        <taxon>Solanaceae</taxon>
        <taxon>Solanoideae</taxon>
        <taxon>Solaneae</taxon>
        <taxon>Solanum</taxon>
    </lineage>
</organism>
<accession>M1DYY1</accession>
<dbReference type="AlphaFoldDB" id="M1DYY1"/>
<evidence type="ECO:0000313" key="2">
    <source>
        <dbReference type="Proteomes" id="UP000011115"/>
    </source>
</evidence>
<dbReference type="PaxDb" id="4113-PGSC0003DMT400096650"/>
<dbReference type="Proteomes" id="UP000011115">
    <property type="component" value="Unassembled WGS sequence"/>
</dbReference>
<name>M1DYY1_SOLTU</name>
<evidence type="ECO:0000313" key="1">
    <source>
        <dbReference type="EnsemblPlants" id="PGSC0003DMT400096650"/>
    </source>
</evidence>
<dbReference type="Gramene" id="PGSC0003DMT400096650">
    <property type="protein sequence ID" value="PGSC0003DMT400096650"/>
    <property type="gene ID" value="PGSC0003DMG400046221"/>
</dbReference>
<sequence length="99" mass="11305">MLSQVVTNQVGKQRGVRQDVDDTTRICEFLRMNPPNFTDSSVTEDTKNFVEELQNVFEVMHVADAKWSNGHSATRQMDLAITNARFSFLFQLASFLFAN</sequence>
<protein>
    <submittedName>
        <fullName evidence="1">Gag-pol polyprotein</fullName>
    </submittedName>
</protein>
<keyword evidence="2" id="KW-1185">Reference proteome</keyword>
<dbReference type="InParanoid" id="M1DYY1"/>